<feature type="region of interest" description="Disordered" evidence="2">
    <location>
        <begin position="1"/>
        <end position="91"/>
    </location>
</feature>
<dbReference type="PANTHER" id="PTHR37271">
    <property type="entry name" value="KARYOGAMY PROTEIN KAR9"/>
    <property type="match status" value="1"/>
</dbReference>
<reference evidence="3 5" key="3">
    <citation type="journal article" date="2015" name="BMC Genomics">
        <title>Sex and parasites: genomic and transcriptomic analysis of Microbotryum lychnidis-dioicae, the biotrophic and plant-castrating anther smut fungus.</title>
        <authorList>
            <person name="Perlin M.H."/>
            <person name="Amselem J."/>
            <person name="Fontanillas E."/>
            <person name="Toh S.S."/>
            <person name="Chen Z."/>
            <person name="Goldberg J."/>
            <person name="Duplessis S."/>
            <person name="Henrissat B."/>
            <person name="Young S."/>
            <person name="Zeng Q."/>
            <person name="Aguileta G."/>
            <person name="Petit E."/>
            <person name="Badouin H."/>
            <person name="Andrews J."/>
            <person name="Razeeq D."/>
            <person name="Gabaldon T."/>
            <person name="Quesneville H."/>
            <person name="Giraud T."/>
            <person name="Hood M.E."/>
            <person name="Schultz D.J."/>
            <person name="Cuomo C.A."/>
        </authorList>
    </citation>
    <scope>NUCLEOTIDE SEQUENCE [LARGE SCALE GENOMIC DNA]</scope>
    <source>
        <strain evidence="5">p1A1 Lamole</strain>
        <strain evidence="3">P1A1 Lamole</strain>
    </source>
</reference>
<sequence>MSTVLQPSTPLALSQLSNTVTPARGPASDSILAKSHAPPRAGAASTNSHSSSCSSSPPSSPKTSALSRSLQSTAASPSSSGIYAANAQSERVRIDLQRLEEAKRVESLRASFLSPPSSTHHTPSSTRNILVSSPSTGSSPDREPDRDGGDSSDGGSGGAPTCRSSSRGAGEGDQYRHSLGPVTASAGVGSTPISSPPSSLSSQQPSPDSVLASVLANMSLNADSPSNSALSSTPAVPETSSPTAPAKSPKRRSFLSKLAGAMDGVAHSNSTSTSSLANHPVKEEVVAQTRVDASSTRTNPLPKAPRRATSKDDLTLLIINSGVTELGMSIQEVNTILFEIQELRHTTSTINPSTSPHGSSPSSSTGTFHAERSLSNSLTSAGAGPIDHDEIYSHEAASLTTSISELDLDGSRSVAKLGATRTEASTLSEVDSALMRLQERLEALAKEYSELEAQISPFLDESGQPSGPAAFLASKWSTTILQYEAVQKDAEMLSEELKEDKWLVVFRTVSSQAEDMMRSLEKVLTQSHQFVWDIERRRPSAAGTSSVSGSGAGTPSSTILSLSSTSTPSRSVMSTFLSKSLPTATSPTVPKAYFGDPETMQPLLTSFIALHRSLHSKVKYYAPACDRVLKILGKGIADRSTKNGEVLRRFNEMKTRWRNLVERIARIEAEMQGVEEMLRDAAEPSSAAASPTSSVSTSRRPVSSDKRDSPLRKWANKVTGAGGSARHQTSTPPSRPPVSLRNSTNASLAGASVSGSRTPTTTSRASTSPITIPSPVASSSKPSVQTRRLSHSHSPNAPALPPASTPPRPPSSAFKSSRPETLLTPPLRVLNLEQPVASSEYGRVSSPSHFGLGPPQPHFASRRTHSPSMSVDGYSEKPRWNSSTKPADLNDRTRPQSRNGMAPRASSSMGIRVPSRLDSFARPTSPTFSEASSAFTGARPGTPSRIPISKSRQSSINPASFPRPDLPDDHTSCMQRVMSPAPSDASTRAFLSRSTPAGRRLPSSSNLSPPPRISSPTGSNYSSTSAMARRAFLQTPEPHLLAQASRLAYVRAPRPPPIPVVPRSVRRPSESGHDACASPARSSSRAGPTRPGSSLGRSVMSYEASVISSDEDLEEDAAALAAVRYTANPLDTLDVTIANTINSLPIQLQVTRIDPPLTRAQLAQMEILQAKYLFALTKSQREARRRKAVVCKLVDRLGPRVGRGEKKVVVRAGTGWMDLDAFAMGVLAQAV</sequence>
<feature type="compositionally biased region" description="Pro residues" evidence="2">
    <location>
        <begin position="798"/>
        <end position="810"/>
    </location>
</feature>
<dbReference type="InterPro" id="IPR013889">
    <property type="entry name" value="Karyogamy_KAR9"/>
</dbReference>
<dbReference type="Proteomes" id="UP000017200">
    <property type="component" value="Unassembled WGS sequence"/>
</dbReference>
<feature type="compositionally biased region" description="Low complexity" evidence="2">
    <location>
        <begin position="43"/>
        <end position="80"/>
    </location>
</feature>
<feature type="region of interest" description="Disordered" evidence="2">
    <location>
        <begin position="223"/>
        <end position="251"/>
    </location>
</feature>
<name>U5H4S8_USTV1</name>
<dbReference type="GO" id="GO:0051293">
    <property type="term" value="P:establishment of spindle localization"/>
    <property type="evidence" value="ECO:0007669"/>
    <property type="project" value="TreeGrafter"/>
</dbReference>
<reference evidence="3" key="2">
    <citation type="submission" date="2010-11" db="EMBL/GenBank/DDBJ databases">
        <authorList>
            <consortium name="The Broad Institute Genome Sequencing Platform"/>
            <person name="Earl A."/>
            <person name="Ward D."/>
            <person name="Feldgarden M."/>
            <person name="Gevers D."/>
            <person name="Butler R."/>
            <person name="Young S.K."/>
            <person name="Zeng Q."/>
            <person name="Gargeya S."/>
            <person name="Fitzgerald M."/>
            <person name="Haas B."/>
            <person name="Abouelleil A."/>
            <person name="Alvarado L."/>
            <person name="Arachchi H.M."/>
            <person name="Berlin A."/>
            <person name="Brown A."/>
            <person name="Chapman S.B."/>
            <person name="Chen Z."/>
            <person name="Dunbar C."/>
            <person name="Freedman E."/>
            <person name="Gearin G."/>
            <person name="Gellesch M."/>
            <person name="Goldberg J."/>
            <person name="Griggs A."/>
            <person name="Gujja S."/>
            <person name="Heilman E."/>
            <person name="Heiman D."/>
            <person name="Howarth C."/>
            <person name="Larson L."/>
            <person name="Lui A."/>
            <person name="MacDonald P.J.P."/>
            <person name="Mehta T."/>
            <person name="Montmayeur A."/>
            <person name="Murphy C."/>
            <person name="Neiman D."/>
            <person name="Pearson M."/>
            <person name="Priest M."/>
            <person name="Roberts A."/>
            <person name="Saif S."/>
            <person name="Shea T."/>
            <person name="Shenoy N."/>
            <person name="Sisk P."/>
            <person name="Stolte C."/>
            <person name="Sykes S."/>
            <person name="White J."/>
            <person name="Yandava C."/>
            <person name="Wortman J."/>
            <person name="Nusbaum C."/>
            <person name="Birren B."/>
        </authorList>
    </citation>
    <scope>NUCLEOTIDE SEQUENCE</scope>
    <source>
        <strain evidence="3">P1A1 Lamole</strain>
    </source>
</reference>
<reference evidence="5" key="1">
    <citation type="submission" date="2010-11" db="EMBL/GenBank/DDBJ databases">
        <title>The genome sequence of Microbotryum violaceum strain p1A1 Lamole.</title>
        <authorList>
            <person name="Cuomo C."/>
            <person name="Perlin M."/>
            <person name="Young S.K."/>
            <person name="Zeng Q."/>
            <person name="Gargeya S."/>
            <person name="Alvarado L."/>
            <person name="Berlin A."/>
            <person name="Chapman S.B."/>
            <person name="Chen Z."/>
            <person name="Freedman E."/>
            <person name="Gellesch M."/>
            <person name="Goldberg J."/>
            <person name="Griggs A."/>
            <person name="Gujja S."/>
            <person name="Heilman E."/>
            <person name="Heiman D."/>
            <person name="Howarth C."/>
            <person name="Mehta T."/>
            <person name="Neiman D."/>
            <person name="Pearson M."/>
            <person name="Roberts A."/>
            <person name="Saif S."/>
            <person name="Shea T."/>
            <person name="Shenoy N."/>
            <person name="Sisk P."/>
            <person name="Stolte C."/>
            <person name="Sykes S."/>
            <person name="White J."/>
            <person name="Yandava C."/>
            <person name="Haas B."/>
            <person name="Nusbaum C."/>
            <person name="Birren B."/>
        </authorList>
    </citation>
    <scope>NUCLEOTIDE SEQUENCE [LARGE SCALE GENOMIC DNA]</scope>
    <source>
        <strain evidence="5">p1A1 Lamole</strain>
    </source>
</reference>
<feature type="compositionally biased region" description="Low complexity" evidence="2">
    <location>
        <begin position="114"/>
        <end position="126"/>
    </location>
</feature>
<feature type="compositionally biased region" description="Polar residues" evidence="2">
    <location>
        <begin position="127"/>
        <end position="139"/>
    </location>
</feature>
<feature type="compositionally biased region" description="Basic and acidic residues" evidence="2">
    <location>
        <begin position="702"/>
        <end position="711"/>
    </location>
</feature>
<feature type="region of interest" description="Disordered" evidence="2">
    <location>
        <begin position="287"/>
        <end position="307"/>
    </location>
</feature>
<feature type="compositionally biased region" description="Low complexity" evidence="2">
    <location>
        <begin position="684"/>
        <end position="701"/>
    </location>
</feature>
<feature type="compositionally biased region" description="Basic and acidic residues" evidence="2">
    <location>
        <begin position="140"/>
        <end position="149"/>
    </location>
</feature>
<dbReference type="GO" id="GO:0005816">
    <property type="term" value="C:spindle pole body"/>
    <property type="evidence" value="ECO:0007669"/>
    <property type="project" value="TreeGrafter"/>
</dbReference>
<dbReference type="OMA" id="MEPLMTI"/>
<feature type="region of interest" description="Disordered" evidence="2">
    <location>
        <begin position="108"/>
        <end position="208"/>
    </location>
</feature>
<dbReference type="PANTHER" id="PTHR37271:SF1">
    <property type="entry name" value="KARYOGAMY PROTEIN KAR9"/>
    <property type="match status" value="1"/>
</dbReference>
<feature type="region of interest" description="Disordered" evidence="2">
    <location>
        <begin position="678"/>
        <end position="822"/>
    </location>
</feature>
<dbReference type="EMBL" id="AEIJ01000226">
    <property type="status" value="NOT_ANNOTATED_CDS"/>
    <property type="molecule type" value="Genomic_DNA"/>
</dbReference>
<gene>
    <name evidence="3" type="ORF">MVLG_02314</name>
</gene>
<evidence type="ECO:0008006" key="6">
    <source>
        <dbReference type="Google" id="ProtNLM"/>
    </source>
</evidence>
<dbReference type="STRING" id="683840.U5H4S8"/>
<evidence type="ECO:0000313" key="5">
    <source>
        <dbReference type="Proteomes" id="UP000017200"/>
    </source>
</evidence>
<dbReference type="OrthoDB" id="2526893at2759"/>
<dbReference type="AlphaFoldDB" id="U5H4S8"/>
<accession>U5H4S8</accession>
<dbReference type="EMBL" id="GL541659">
    <property type="protein sequence ID" value="KDE07449.1"/>
    <property type="molecule type" value="Genomic_DNA"/>
</dbReference>
<feature type="compositionally biased region" description="Low complexity" evidence="2">
    <location>
        <begin position="1014"/>
        <end position="1025"/>
    </location>
</feature>
<evidence type="ECO:0000256" key="2">
    <source>
        <dbReference type="SAM" id="MobiDB-lite"/>
    </source>
</evidence>
<feature type="compositionally biased region" description="Polar residues" evidence="2">
    <location>
        <begin position="1"/>
        <end position="21"/>
    </location>
</feature>
<feature type="region of interest" description="Disordered" evidence="2">
    <location>
        <begin position="348"/>
        <end position="387"/>
    </location>
</feature>
<reference evidence="4" key="4">
    <citation type="submission" date="2015-06" db="UniProtKB">
        <authorList>
            <consortium name="EnsemblFungi"/>
        </authorList>
    </citation>
    <scope>IDENTIFICATION</scope>
</reference>
<evidence type="ECO:0000256" key="1">
    <source>
        <dbReference type="SAM" id="Coils"/>
    </source>
</evidence>
<feature type="compositionally biased region" description="Low complexity" evidence="2">
    <location>
        <begin position="752"/>
        <end position="784"/>
    </location>
</feature>
<dbReference type="Pfam" id="PF08580">
    <property type="entry name" value="KAR9"/>
    <property type="match status" value="1"/>
</dbReference>
<dbReference type="GO" id="GO:0005938">
    <property type="term" value="C:cell cortex"/>
    <property type="evidence" value="ECO:0007669"/>
    <property type="project" value="TreeGrafter"/>
</dbReference>
<feature type="region of interest" description="Disordered" evidence="2">
    <location>
        <begin position="541"/>
        <end position="568"/>
    </location>
</feature>
<protein>
    <recommendedName>
        <fullName evidence="6">GAR domain-containing protein</fullName>
    </recommendedName>
</protein>
<feature type="compositionally biased region" description="Low complexity" evidence="2">
    <location>
        <begin position="190"/>
        <end position="208"/>
    </location>
</feature>
<dbReference type="GO" id="GO:0030473">
    <property type="term" value="P:nuclear migration along microtubule"/>
    <property type="evidence" value="ECO:0007669"/>
    <property type="project" value="TreeGrafter"/>
</dbReference>
<feature type="region of interest" description="Disordered" evidence="2">
    <location>
        <begin position="840"/>
        <end position="1025"/>
    </location>
</feature>
<feature type="coiled-coil region" evidence="1">
    <location>
        <begin position="427"/>
        <end position="454"/>
    </location>
</feature>
<feature type="compositionally biased region" description="Low complexity" evidence="2">
    <location>
        <begin position="1077"/>
        <end position="1094"/>
    </location>
</feature>
<dbReference type="EnsemblFungi" id="MVLG_02314T0">
    <property type="protein sequence ID" value="MVLG_02314T0"/>
    <property type="gene ID" value="MVLG_02314"/>
</dbReference>
<feature type="compositionally biased region" description="Polar residues" evidence="2">
    <location>
        <begin position="223"/>
        <end position="243"/>
    </location>
</feature>
<keyword evidence="1" id="KW-0175">Coiled coil</keyword>
<evidence type="ECO:0000313" key="3">
    <source>
        <dbReference type="EMBL" id="KDE07449.1"/>
    </source>
</evidence>
<evidence type="ECO:0000313" key="4">
    <source>
        <dbReference type="EnsemblFungi" id="MVLG_02314T0"/>
    </source>
</evidence>
<proteinExistence type="predicted"/>
<dbReference type="InParanoid" id="U5H4S8"/>
<feature type="region of interest" description="Disordered" evidence="2">
    <location>
        <begin position="1053"/>
        <end position="1097"/>
    </location>
</feature>
<organism evidence="3">
    <name type="scientific">Microbotryum lychnidis-dioicae (strain p1A1 Lamole / MvSl-1064)</name>
    <name type="common">Anther smut fungus</name>
    <dbReference type="NCBI Taxonomy" id="683840"/>
    <lineage>
        <taxon>Eukaryota</taxon>
        <taxon>Fungi</taxon>
        <taxon>Dikarya</taxon>
        <taxon>Basidiomycota</taxon>
        <taxon>Pucciniomycotina</taxon>
        <taxon>Microbotryomycetes</taxon>
        <taxon>Microbotryales</taxon>
        <taxon>Microbotryaceae</taxon>
        <taxon>Microbotryum</taxon>
    </lineage>
</organism>
<feature type="compositionally biased region" description="Low complexity" evidence="2">
    <location>
        <begin position="352"/>
        <end position="367"/>
    </location>
</feature>
<dbReference type="GO" id="GO:0043332">
    <property type="term" value="C:mating projection tip"/>
    <property type="evidence" value="ECO:0007669"/>
    <property type="project" value="TreeGrafter"/>
</dbReference>
<dbReference type="HOGENOM" id="CLU_267653_0_0_1"/>
<keyword evidence="5" id="KW-1185">Reference proteome</keyword>
<feature type="compositionally biased region" description="Polar residues" evidence="2">
    <location>
        <begin position="922"/>
        <end position="935"/>
    </location>
</feature>